<dbReference type="Pfam" id="PF12655">
    <property type="entry name" value="CDIF630_02480-like"/>
    <property type="match status" value="1"/>
</dbReference>
<protein>
    <recommendedName>
        <fullName evidence="3">DUF3787 domain-containing protein</fullName>
    </recommendedName>
</protein>
<name>A0A1M6P928_PARC5</name>
<dbReference type="EMBL" id="FRAG01000022">
    <property type="protein sequence ID" value="SHK04459.1"/>
    <property type="molecule type" value="Genomic_DNA"/>
</dbReference>
<dbReference type="OrthoDB" id="1708132at2"/>
<sequence>MVANKHKEKNMATPIEKHETAAWANIESVKKDSRVPLPSTFEVENAKEWVDKNQK</sequence>
<dbReference type="InterPro" id="IPR024209">
    <property type="entry name" value="CDIF630_02480-like"/>
</dbReference>
<reference evidence="2" key="1">
    <citation type="submission" date="2016-11" db="EMBL/GenBank/DDBJ databases">
        <authorList>
            <person name="Varghese N."/>
            <person name="Submissions S."/>
        </authorList>
    </citation>
    <scope>NUCLEOTIDE SEQUENCE [LARGE SCALE GENOMIC DNA]</scope>
    <source>
        <strain evidence="2">DSM 15212 / CIP 107654 / DViRD3</strain>
    </source>
</reference>
<proteinExistence type="predicted"/>
<accession>A0A1M6P928</accession>
<evidence type="ECO:0008006" key="3">
    <source>
        <dbReference type="Google" id="ProtNLM"/>
    </source>
</evidence>
<dbReference type="AlphaFoldDB" id="A0A1M6P928"/>
<evidence type="ECO:0000313" key="1">
    <source>
        <dbReference type="EMBL" id="SHK04459.1"/>
    </source>
</evidence>
<organism evidence="1 2">
    <name type="scientific">Paramaledivibacter caminithermalis (strain DSM 15212 / CIP 107654 / DViRD3)</name>
    <name type="common">Clostridium caminithermale</name>
    <dbReference type="NCBI Taxonomy" id="1121301"/>
    <lineage>
        <taxon>Bacteria</taxon>
        <taxon>Bacillati</taxon>
        <taxon>Bacillota</taxon>
        <taxon>Clostridia</taxon>
        <taxon>Peptostreptococcales</taxon>
        <taxon>Caminicellaceae</taxon>
        <taxon>Paramaledivibacter</taxon>
    </lineage>
</organism>
<evidence type="ECO:0000313" key="2">
    <source>
        <dbReference type="Proteomes" id="UP000184465"/>
    </source>
</evidence>
<dbReference type="RefSeq" id="WP_073149567.1">
    <property type="nucleotide sequence ID" value="NZ_FRAG01000022.1"/>
</dbReference>
<keyword evidence="2" id="KW-1185">Reference proteome</keyword>
<gene>
    <name evidence="1" type="ORF">SAMN02745912_02063</name>
</gene>
<dbReference type="Proteomes" id="UP000184465">
    <property type="component" value="Unassembled WGS sequence"/>
</dbReference>